<gene>
    <name evidence="9" type="primary">ectA</name>
    <name evidence="9" type="ORF">AAA799N04_01020</name>
</gene>
<evidence type="ECO:0000256" key="6">
    <source>
        <dbReference type="ARBA" id="ARBA00023315"/>
    </source>
</evidence>
<dbReference type="InterPro" id="IPR012772">
    <property type="entry name" value="Ectoine_EctA"/>
</dbReference>
<reference evidence="9 10" key="1">
    <citation type="submission" date="2014-06" db="EMBL/GenBank/DDBJ databases">
        <authorList>
            <person name="Ngugi D.K."/>
            <person name="Blom J."/>
            <person name="Alam I."/>
            <person name="Rashid M."/>
            <person name="Ba Alawi W."/>
            <person name="Zhang G."/>
            <person name="Hikmawan T."/>
            <person name="Guan Y."/>
            <person name="Antunes A."/>
            <person name="Siam R."/>
            <person name="ElDorry H."/>
            <person name="Bajic V."/>
            <person name="Stingl U."/>
        </authorList>
    </citation>
    <scope>NUCLEOTIDE SEQUENCE [LARGE SCALE GENOMIC DNA]</scope>
    <source>
        <strain evidence="9">SCGC AAA799-N04</strain>
    </source>
</reference>
<dbReference type="Proteomes" id="UP000028059">
    <property type="component" value="Unassembled WGS sequence"/>
</dbReference>
<keyword evidence="5 9" id="KW-0808">Transferase</keyword>
<keyword evidence="6 9" id="KW-0012">Acyltransferase</keyword>
<evidence type="ECO:0000256" key="3">
    <source>
        <dbReference type="ARBA" id="ARBA00012355"/>
    </source>
</evidence>
<evidence type="ECO:0000259" key="8">
    <source>
        <dbReference type="PROSITE" id="PS51186"/>
    </source>
</evidence>
<feature type="domain" description="N-acetyltransferase" evidence="8">
    <location>
        <begin position="4"/>
        <end position="159"/>
    </location>
</feature>
<comment type="catalytic activity">
    <reaction evidence="7">
        <text>L-2,4-diaminobutanoate + acetyl-CoA = (2S)-4-acetamido-2-aminobutanoate + CoA + H(+)</text>
        <dbReference type="Rhea" id="RHEA:16901"/>
        <dbReference type="ChEBI" id="CHEBI:15378"/>
        <dbReference type="ChEBI" id="CHEBI:57287"/>
        <dbReference type="ChEBI" id="CHEBI:57288"/>
        <dbReference type="ChEBI" id="CHEBI:58761"/>
        <dbReference type="ChEBI" id="CHEBI:58929"/>
        <dbReference type="EC" id="2.3.1.178"/>
    </reaction>
</comment>
<dbReference type="InterPro" id="IPR000182">
    <property type="entry name" value="GNAT_dom"/>
</dbReference>
<keyword evidence="10" id="KW-1185">Reference proteome</keyword>
<name>A0A081RMV5_9ARCH</name>
<dbReference type="GO" id="GO:0033816">
    <property type="term" value="F:diaminobutyrate acetyltransferase activity"/>
    <property type="evidence" value="ECO:0007669"/>
    <property type="project" value="UniProtKB-EC"/>
</dbReference>
<dbReference type="NCBIfam" id="TIGR02406">
    <property type="entry name" value="ectoine_EctA"/>
    <property type="match status" value="1"/>
</dbReference>
<dbReference type="InterPro" id="IPR016181">
    <property type="entry name" value="Acyl_CoA_acyltransferase"/>
</dbReference>
<evidence type="ECO:0000256" key="2">
    <source>
        <dbReference type="ARBA" id="ARBA00010712"/>
    </source>
</evidence>
<evidence type="ECO:0000256" key="1">
    <source>
        <dbReference type="ARBA" id="ARBA00004978"/>
    </source>
</evidence>
<comment type="caution">
    <text evidence="9">The sequence shown here is derived from an EMBL/GenBank/DDBJ whole genome shotgun (WGS) entry which is preliminary data.</text>
</comment>
<evidence type="ECO:0000256" key="7">
    <source>
        <dbReference type="ARBA" id="ARBA00048924"/>
    </source>
</evidence>
<dbReference type="GO" id="GO:0019491">
    <property type="term" value="P:ectoine biosynthetic process"/>
    <property type="evidence" value="ECO:0007669"/>
    <property type="project" value="UniProtKB-UniPathway"/>
</dbReference>
<accession>A0A081RMV5</accession>
<dbReference type="UniPathway" id="UPA00067">
    <property type="reaction ID" value="UER00122"/>
</dbReference>
<dbReference type="EMBL" id="JOKN01000016">
    <property type="protein sequence ID" value="KEQ56528.1"/>
    <property type="molecule type" value="Genomic_DNA"/>
</dbReference>
<evidence type="ECO:0000256" key="4">
    <source>
        <dbReference type="ARBA" id="ARBA00017935"/>
    </source>
</evidence>
<dbReference type="AlphaFoldDB" id="A0A081RMV5"/>
<dbReference type="PROSITE" id="PS51186">
    <property type="entry name" value="GNAT"/>
    <property type="match status" value="1"/>
</dbReference>
<organism evidence="9 10">
    <name type="scientific">Marine Group I thaumarchaeote SCGC AAA799-N04</name>
    <dbReference type="NCBI Taxonomy" id="1502293"/>
    <lineage>
        <taxon>Archaea</taxon>
        <taxon>Nitrososphaerota</taxon>
        <taxon>Marine Group I</taxon>
    </lineage>
</organism>
<evidence type="ECO:0000313" key="10">
    <source>
        <dbReference type="Proteomes" id="UP000028059"/>
    </source>
</evidence>
<evidence type="ECO:0000313" key="9">
    <source>
        <dbReference type="EMBL" id="KEQ56528.1"/>
    </source>
</evidence>
<comment type="similarity">
    <text evidence="2">Belongs to the acetyltransferase family. EctA subfamily.</text>
</comment>
<dbReference type="PATRIC" id="fig|1502293.3.peg.948"/>
<comment type="pathway">
    <text evidence="1">Amine and polyamine biosynthesis; ectoine biosynthesis; L-ectoine from L-aspartate 4-semialdehyde: step 2/3.</text>
</comment>
<evidence type="ECO:0000256" key="5">
    <source>
        <dbReference type="ARBA" id="ARBA00022679"/>
    </source>
</evidence>
<dbReference type="Pfam" id="PF00583">
    <property type="entry name" value="Acetyltransf_1"/>
    <property type="match status" value="1"/>
</dbReference>
<proteinExistence type="inferred from homology"/>
<protein>
    <recommendedName>
        <fullName evidence="4">L-2,4-diaminobutyric acid acetyltransferase</fullName>
        <ecNumber evidence="3">2.3.1.178</ecNumber>
    </recommendedName>
</protein>
<dbReference type="EC" id="2.3.1.178" evidence="3"/>
<sequence length="167" mass="18796">MTSIIYREPVLSDAHKIWELVKNNKPLDENSKYLYVLLCHQFSKTCRVAEYDSKIVGFLSGFISPKNPDTLFVWQAAVDDTFRNKGIAKELVFQTLCNTDSDVKFVEATVTPSNDASLKFLQNFANQVGTKITKNPLFSTDVLGEGHEPEDLVRIGPIQKNILEVAN</sequence>
<dbReference type="SUPFAM" id="SSF55729">
    <property type="entry name" value="Acyl-CoA N-acyltransferases (Nat)"/>
    <property type="match status" value="1"/>
</dbReference>
<dbReference type="CDD" id="cd04301">
    <property type="entry name" value="NAT_SF"/>
    <property type="match status" value="1"/>
</dbReference>
<dbReference type="Gene3D" id="3.40.630.30">
    <property type="match status" value="1"/>
</dbReference>